<dbReference type="EMBL" id="JAERRG010000027">
    <property type="protein sequence ID" value="MBL1119064.1"/>
    <property type="molecule type" value="Genomic_DNA"/>
</dbReference>
<keyword evidence="5" id="KW-1185">Reference proteome</keyword>
<dbReference type="Proteomes" id="UP000621510">
    <property type="component" value="Unassembled WGS sequence"/>
</dbReference>
<accession>A0ABS1Q3Z7</accession>
<feature type="domain" description="SnoaL-like" evidence="3">
    <location>
        <begin position="511"/>
        <end position="629"/>
    </location>
</feature>
<dbReference type="InterPro" id="IPR036188">
    <property type="entry name" value="FAD/NAD-bd_sf"/>
</dbReference>
<protein>
    <submittedName>
        <fullName evidence="4">SgcJ/EcaC family oxidoreductase</fullName>
    </submittedName>
</protein>
<evidence type="ECO:0000313" key="4">
    <source>
        <dbReference type="EMBL" id="MBL1119064.1"/>
    </source>
</evidence>
<gene>
    <name evidence="4" type="ORF">JK364_42890</name>
</gene>
<dbReference type="Gene3D" id="3.10.450.50">
    <property type="match status" value="1"/>
</dbReference>
<dbReference type="InterPro" id="IPR037401">
    <property type="entry name" value="SnoaL-like"/>
</dbReference>
<feature type="region of interest" description="Disordered" evidence="1">
    <location>
        <begin position="468"/>
        <end position="507"/>
    </location>
</feature>
<feature type="domain" description="FAD-binding" evidence="2">
    <location>
        <begin position="10"/>
        <end position="350"/>
    </location>
</feature>
<comment type="caution">
    <text evidence="4">The sequence shown here is derived from an EMBL/GenBank/DDBJ whole genome shotgun (WGS) entry which is preliminary data.</text>
</comment>
<dbReference type="Pfam" id="PF13577">
    <property type="entry name" value="SnoaL_4"/>
    <property type="match status" value="1"/>
</dbReference>
<dbReference type="InterPro" id="IPR032710">
    <property type="entry name" value="NTF2-like_dom_sf"/>
</dbReference>
<evidence type="ECO:0000256" key="1">
    <source>
        <dbReference type="SAM" id="MobiDB-lite"/>
    </source>
</evidence>
<dbReference type="Gene3D" id="3.50.50.60">
    <property type="entry name" value="FAD/NAD(P)-binding domain"/>
    <property type="match status" value="1"/>
</dbReference>
<evidence type="ECO:0000259" key="2">
    <source>
        <dbReference type="Pfam" id="PF01494"/>
    </source>
</evidence>
<evidence type="ECO:0000313" key="5">
    <source>
        <dbReference type="Proteomes" id="UP000621510"/>
    </source>
</evidence>
<dbReference type="Pfam" id="PF01494">
    <property type="entry name" value="FAD_binding_3"/>
    <property type="match status" value="1"/>
</dbReference>
<feature type="compositionally biased region" description="Acidic residues" evidence="1">
    <location>
        <begin position="488"/>
        <end position="498"/>
    </location>
</feature>
<dbReference type="SUPFAM" id="SSF54427">
    <property type="entry name" value="NTF2-like"/>
    <property type="match status" value="1"/>
</dbReference>
<dbReference type="PANTHER" id="PTHR43422:SF3">
    <property type="entry name" value="THIAMINE THIAZOLE SYNTHASE"/>
    <property type="match status" value="1"/>
</dbReference>
<evidence type="ECO:0000259" key="3">
    <source>
        <dbReference type="Pfam" id="PF13577"/>
    </source>
</evidence>
<dbReference type="RefSeq" id="WP_201856855.1">
    <property type="nucleotide sequence ID" value="NZ_JAERRG010000027.1"/>
</dbReference>
<proteinExistence type="predicted"/>
<organism evidence="4 5">
    <name type="scientific">Streptomyces endocoffeicus</name>
    <dbReference type="NCBI Taxonomy" id="2898945"/>
    <lineage>
        <taxon>Bacteria</taxon>
        <taxon>Bacillati</taxon>
        <taxon>Actinomycetota</taxon>
        <taxon>Actinomycetes</taxon>
        <taxon>Kitasatosporales</taxon>
        <taxon>Streptomycetaceae</taxon>
        <taxon>Streptomyces</taxon>
    </lineage>
</organism>
<dbReference type="InterPro" id="IPR002938">
    <property type="entry name" value="FAD-bd"/>
</dbReference>
<dbReference type="NCBIfam" id="TIGR02246">
    <property type="entry name" value="SgcJ/EcaC family oxidoreductase"/>
    <property type="match status" value="1"/>
</dbReference>
<reference evidence="4 5" key="1">
    <citation type="submission" date="2021-01" db="EMBL/GenBank/DDBJ databases">
        <title>WGS of actinomycetes isolated from Thailand.</title>
        <authorList>
            <person name="Thawai C."/>
        </authorList>
    </citation>
    <scope>NUCLEOTIDE SEQUENCE [LARGE SCALE GENOMIC DNA]</scope>
    <source>
        <strain evidence="4 5">CA3R110</strain>
    </source>
</reference>
<sequence>MKGSRRLGSALVLGGGVAGLLAAAALVEYVDTITVVERDRLPDGPEVRKGVPQGRHLHGLQSSGVQAIDTLLPGTLESLFAAGAHRISMPTHALFYGPHGWMRQYPGEHFTVGTTRPLAEHIVRRALLGHAHVRILEGAEATGLIGDARRVSGAHIRHRGTGERERVDADLVIDATGRGSKAPQWLGELGLPEVPATVVDAGLAYASRVIRPPDEATGRRFPLIALQGDPRSGGPARVGGMMLVEDGTWMVTLAGTRGAHPPLDEEGFLRYARTLRHPLMSELISQGTPMSRISGFQNTANHRRHYDRLRTRPTGFLVFGDAATTFNPLYGQGVTAAALSAVTLREELARGPLDEEGYGRTQEAVIRATDIAWAMASNEDLRYPGAKGPAPSARRKVLQRCSDRLRITAACDPVASQALFKALTLTTPPREVFNARTLRALLRGPRHPAQYDLPPEHTGLPVPTVCPPRPSTARESGSAAPAPTTDETYTDETYTDETYEGRSPMVESETEKKAVVAVLERLGAAWSELDARALAGVFTADATMIAFGYLRKGREEIATRMGEAFQGPYKGSRVVGDVLEVRLLGDSAAVAVVRGAVLTAGETEVTAENAIRSTWALVKQDGEWRVAAYHNSPAKEDVPV</sequence>
<dbReference type="InterPro" id="IPR011944">
    <property type="entry name" value="Steroid_delta5-4_isomerase"/>
</dbReference>
<name>A0ABS1Q3Z7_9ACTN</name>
<dbReference type="PANTHER" id="PTHR43422">
    <property type="entry name" value="THIAMINE THIAZOLE SYNTHASE"/>
    <property type="match status" value="1"/>
</dbReference>
<dbReference type="SUPFAM" id="SSF51905">
    <property type="entry name" value="FAD/NAD(P)-binding domain"/>
    <property type="match status" value="1"/>
</dbReference>